<dbReference type="RefSeq" id="WP_107939640.1">
    <property type="nucleotide sequence ID" value="NZ_QANS01000002.1"/>
</dbReference>
<dbReference type="OrthoDB" id="9799347at2"/>
<dbReference type="AlphaFoldDB" id="A0A2T5MIP8"/>
<dbReference type="GO" id="GO:0016491">
    <property type="term" value="F:oxidoreductase activity"/>
    <property type="evidence" value="ECO:0007669"/>
    <property type="project" value="InterPro"/>
</dbReference>
<evidence type="ECO:0000256" key="1">
    <source>
        <dbReference type="SAM" id="SignalP"/>
    </source>
</evidence>
<feature type="domain" description="Thioredoxin" evidence="2">
    <location>
        <begin position="22"/>
        <end position="162"/>
    </location>
</feature>
<gene>
    <name evidence="3" type="ORF">CJD38_07295</name>
</gene>
<dbReference type="Gene3D" id="3.40.30.10">
    <property type="entry name" value="Glutaredoxin"/>
    <property type="match status" value="1"/>
</dbReference>
<feature type="chain" id="PRO_5015443652" description="Thioredoxin domain-containing protein" evidence="1">
    <location>
        <begin position="22"/>
        <end position="165"/>
    </location>
</feature>
<proteinExistence type="predicted"/>
<dbReference type="InterPro" id="IPR036249">
    <property type="entry name" value="Thioredoxin-like_sf"/>
</dbReference>
<dbReference type="InterPro" id="IPR050553">
    <property type="entry name" value="Thioredoxin_ResA/DsbE_sf"/>
</dbReference>
<evidence type="ECO:0000313" key="4">
    <source>
        <dbReference type="Proteomes" id="UP000244248"/>
    </source>
</evidence>
<name>A0A2T5MIP8_9GAMM</name>
<dbReference type="CDD" id="cd02966">
    <property type="entry name" value="TlpA_like_family"/>
    <property type="match status" value="1"/>
</dbReference>
<dbReference type="Pfam" id="PF08534">
    <property type="entry name" value="Redoxin"/>
    <property type="match status" value="1"/>
</dbReference>
<dbReference type="Proteomes" id="UP000244248">
    <property type="component" value="Unassembled WGS sequence"/>
</dbReference>
<dbReference type="EMBL" id="QANS01000002">
    <property type="protein sequence ID" value="PTU32444.1"/>
    <property type="molecule type" value="Genomic_DNA"/>
</dbReference>
<evidence type="ECO:0000259" key="2">
    <source>
        <dbReference type="PROSITE" id="PS51352"/>
    </source>
</evidence>
<organism evidence="3 4">
    <name type="scientific">Stenotrophobium rhamnosiphilum</name>
    <dbReference type="NCBI Taxonomy" id="2029166"/>
    <lineage>
        <taxon>Bacteria</taxon>
        <taxon>Pseudomonadati</taxon>
        <taxon>Pseudomonadota</taxon>
        <taxon>Gammaproteobacteria</taxon>
        <taxon>Nevskiales</taxon>
        <taxon>Nevskiaceae</taxon>
        <taxon>Stenotrophobium</taxon>
    </lineage>
</organism>
<protein>
    <recommendedName>
        <fullName evidence="2">Thioredoxin domain-containing protein</fullName>
    </recommendedName>
</protein>
<accession>A0A2T5MIP8</accession>
<dbReference type="PANTHER" id="PTHR42852">
    <property type="entry name" value="THIOL:DISULFIDE INTERCHANGE PROTEIN DSBE"/>
    <property type="match status" value="1"/>
</dbReference>
<dbReference type="SUPFAM" id="SSF52833">
    <property type="entry name" value="Thioredoxin-like"/>
    <property type="match status" value="1"/>
</dbReference>
<dbReference type="PROSITE" id="PS51352">
    <property type="entry name" value="THIOREDOXIN_2"/>
    <property type="match status" value="1"/>
</dbReference>
<dbReference type="InterPro" id="IPR013766">
    <property type="entry name" value="Thioredoxin_domain"/>
</dbReference>
<dbReference type="PANTHER" id="PTHR42852:SF18">
    <property type="entry name" value="CHROMOSOME UNDETERMINED SCAFFOLD_47, WHOLE GENOME SHOTGUN SEQUENCE"/>
    <property type="match status" value="1"/>
</dbReference>
<reference evidence="3 4" key="1">
    <citation type="submission" date="2018-04" db="EMBL/GenBank/DDBJ databases">
        <title>Novel species isolated from glacier.</title>
        <authorList>
            <person name="Liu Q."/>
            <person name="Xin Y.-H."/>
        </authorList>
    </citation>
    <scope>NUCLEOTIDE SEQUENCE [LARGE SCALE GENOMIC DNA]</scope>
    <source>
        <strain evidence="3 4">GT1R17</strain>
    </source>
</reference>
<evidence type="ECO:0000313" key="3">
    <source>
        <dbReference type="EMBL" id="PTU32444.1"/>
    </source>
</evidence>
<keyword evidence="1" id="KW-0732">Signal</keyword>
<comment type="caution">
    <text evidence="3">The sequence shown here is derived from an EMBL/GenBank/DDBJ whole genome shotgun (WGS) entry which is preliminary data.</text>
</comment>
<feature type="signal peptide" evidence="1">
    <location>
        <begin position="1"/>
        <end position="21"/>
    </location>
</feature>
<dbReference type="InterPro" id="IPR013740">
    <property type="entry name" value="Redoxin"/>
</dbReference>
<sequence length="165" mass="18270">MRYLRILLALSVLLLSPQAMALGEGSVVPNLSAPASDGKTLSLEQYRGQVVYVDFWASWCAPCRQAIPALDTLHQRYKAQGFTVLGVNVDTEHKSAQRMIDQLVPTFPIVFDPKGQWPEAFGLQDMPSSFLIDAKGVVRFVKKGFRERDVPQIEAAIKAVLGEKP</sequence>
<keyword evidence="4" id="KW-1185">Reference proteome</keyword>